<organism evidence="1 2">
    <name type="scientific">Citrobacter cronae</name>
    <dbReference type="NCBI Taxonomy" id="1748967"/>
    <lineage>
        <taxon>Bacteria</taxon>
        <taxon>Pseudomonadati</taxon>
        <taxon>Pseudomonadota</taxon>
        <taxon>Gammaproteobacteria</taxon>
        <taxon>Enterobacterales</taxon>
        <taxon>Enterobacteriaceae</taxon>
        <taxon>Citrobacter</taxon>
        <taxon>Citrobacter freundii complex</taxon>
    </lineage>
</organism>
<reference evidence="1 2" key="1">
    <citation type="submission" date="2020-08" db="EMBL/GenBank/DDBJ databases">
        <title>Emergence and comparative genomics analysis of Citrobacter in Fennec fox imported from North Africa to China.</title>
        <authorList>
            <person name="Zheng B."/>
        </authorList>
    </citation>
    <scope>NUCLEOTIDE SEQUENCE [LARGE SCALE GENOMIC DNA]</scope>
    <source>
        <strain evidence="1 2">FF141</strain>
    </source>
</reference>
<dbReference type="AlphaFoldDB" id="A0A7X1EHL8"/>
<evidence type="ECO:0000313" key="2">
    <source>
        <dbReference type="Proteomes" id="UP000548504"/>
    </source>
</evidence>
<comment type="caution">
    <text evidence="1">The sequence shown here is derived from an EMBL/GenBank/DDBJ whole genome shotgun (WGS) entry which is preliminary data.</text>
</comment>
<evidence type="ECO:0000313" key="1">
    <source>
        <dbReference type="EMBL" id="MBC2620449.1"/>
    </source>
</evidence>
<protein>
    <submittedName>
        <fullName evidence="1">Uncharacterized protein</fullName>
    </submittedName>
</protein>
<gene>
    <name evidence="1" type="ORF">H7I73_12445</name>
</gene>
<accession>A0A7X1EHL8</accession>
<name>A0A7X1EHL8_9ENTR</name>
<proteinExistence type="predicted"/>
<dbReference type="InterPro" id="IPR020102">
    <property type="entry name" value="YqgC-like"/>
</dbReference>
<dbReference type="Proteomes" id="UP000548504">
    <property type="component" value="Unassembled WGS sequence"/>
</dbReference>
<dbReference type="EMBL" id="JACLAG010000002">
    <property type="protein sequence ID" value="MBC2620449.1"/>
    <property type="molecule type" value="Genomic_DNA"/>
</dbReference>
<sequence>MPPRRSINDFVYITSTGMQNRDADCGGHMYTRTVRQIQQNTTVHYLVSPPRLLLTENPQAKAKVLTRLEVATR</sequence>
<dbReference type="Pfam" id="PF17430">
    <property type="entry name" value="YqgC"/>
    <property type="match status" value="1"/>
</dbReference>